<organism evidence="3 4">
    <name type="scientific">Heyndrickxia acidicola</name>
    <dbReference type="NCBI Taxonomy" id="209389"/>
    <lineage>
        <taxon>Bacteria</taxon>
        <taxon>Bacillati</taxon>
        <taxon>Bacillota</taxon>
        <taxon>Bacilli</taxon>
        <taxon>Bacillales</taxon>
        <taxon>Bacillaceae</taxon>
        <taxon>Heyndrickxia</taxon>
    </lineage>
</organism>
<gene>
    <name evidence="3" type="ORF">P4T90_08560</name>
</gene>
<keyword evidence="1" id="KW-0472">Membrane</keyword>
<evidence type="ECO:0000313" key="4">
    <source>
        <dbReference type="Proteomes" id="UP001341444"/>
    </source>
</evidence>
<evidence type="ECO:0000256" key="2">
    <source>
        <dbReference type="SAM" id="SignalP"/>
    </source>
</evidence>
<name>A0ABU6MFS9_9BACI</name>
<keyword evidence="1" id="KW-0812">Transmembrane</keyword>
<accession>A0ABU6MFS9</accession>
<keyword evidence="1" id="KW-1133">Transmembrane helix</keyword>
<protein>
    <submittedName>
        <fullName evidence="3">Processed acidic surface protein</fullName>
    </submittedName>
</protein>
<feature type="signal peptide" evidence="2">
    <location>
        <begin position="1"/>
        <end position="24"/>
    </location>
</feature>
<keyword evidence="2" id="KW-0732">Signal</keyword>
<dbReference type="RefSeq" id="WP_066270005.1">
    <property type="nucleotide sequence ID" value="NZ_JARMAB010000011.1"/>
</dbReference>
<keyword evidence="4" id="KW-1185">Reference proteome</keyword>
<dbReference type="Proteomes" id="UP001341444">
    <property type="component" value="Unassembled WGS sequence"/>
</dbReference>
<reference evidence="3 4" key="1">
    <citation type="submission" date="2023-03" db="EMBL/GenBank/DDBJ databases">
        <title>Bacillus Genome Sequencing.</title>
        <authorList>
            <person name="Dunlap C."/>
        </authorList>
    </citation>
    <scope>NUCLEOTIDE SEQUENCE [LARGE SCALE GENOMIC DNA]</scope>
    <source>
        <strain evidence="3 4">B-23453</strain>
    </source>
</reference>
<feature type="chain" id="PRO_5045805234" evidence="2">
    <location>
        <begin position="25"/>
        <end position="383"/>
    </location>
</feature>
<comment type="caution">
    <text evidence="3">The sequence shown here is derived from an EMBL/GenBank/DDBJ whole genome shotgun (WGS) entry which is preliminary data.</text>
</comment>
<dbReference type="InterPro" id="IPR030832">
    <property type="entry name" value="Acidic_LPXTA"/>
</dbReference>
<proteinExistence type="predicted"/>
<evidence type="ECO:0000313" key="3">
    <source>
        <dbReference type="EMBL" id="MED1203129.1"/>
    </source>
</evidence>
<evidence type="ECO:0000256" key="1">
    <source>
        <dbReference type="SAM" id="Phobius"/>
    </source>
</evidence>
<dbReference type="EMBL" id="JARMAB010000011">
    <property type="protein sequence ID" value="MED1203129.1"/>
    <property type="molecule type" value="Genomic_DNA"/>
</dbReference>
<dbReference type="NCBIfam" id="TIGR04383">
    <property type="entry name" value="acidic_w_LPXTA"/>
    <property type="match status" value="2"/>
</dbReference>
<feature type="transmembrane region" description="Helical" evidence="1">
    <location>
        <begin position="357"/>
        <end position="375"/>
    </location>
</feature>
<sequence length="383" mass="43659">MKKILALILPAVLCLSLFPSLSYAAPPDKDLNAFLAQNGWTKTQLNSYLEYYFNEELDSFDTVDEIKTQLGDPITDENLAQLLKNYHFKSEDDLKSFLIENDELQKNENLRDKFKFINTLDQTVSFYSGTPIDDKNLQNLLNQYGMTKDELEVLLKENGDSLDNYKYIEDLDDAIKSYTQGLDFSGLFSQFGLTNQEIEKLIGHFMTLNVKDPSFDQKITDIGDRLSSMKDFNSKSDLTPSQINNLVESYNELLSLLQLDVKYYLVKKGEKTPVTEQQLINMKSTNGRDLLIEIYDTNHQFLADIVLTKDMFGSEIIKTTANKIVKTEKKVIKQPSTRKPVARTISGGKLPNTAGHYADHILLGSVLLILGLLLFRKWKVMKA</sequence>